<dbReference type="EMBL" id="CAJOBF010004944">
    <property type="protein sequence ID" value="CAF4158425.1"/>
    <property type="molecule type" value="Genomic_DNA"/>
</dbReference>
<accession>A0A819UD62</accession>
<evidence type="ECO:0000313" key="3">
    <source>
        <dbReference type="Proteomes" id="UP000663866"/>
    </source>
</evidence>
<sequence length="105" mass="11825">MTHDWFDCSNSKLHICMSLQKSLSSTSTTKATENFYTNIFSLGKKLTYLSFSKNTPSESEYSLSFHGLPSNICHSSTLIDLKITVLTFDDCLLLLDGRLPQLCTF</sequence>
<evidence type="ECO:0000313" key="2">
    <source>
        <dbReference type="EMBL" id="CAF4158425.1"/>
    </source>
</evidence>
<name>A0A819UD62_9BILA</name>
<dbReference type="Proteomes" id="UP000663866">
    <property type="component" value="Unassembled WGS sequence"/>
</dbReference>
<comment type="caution">
    <text evidence="1">The sequence shown here is derived from an EMBL/GenBank/DDBJ whole genome shotgun (WGS) entry which is preliminary data.</text>
</comment>
<organism evidence="1 3">
    <name type="scientific">Rotaria magnacalcarata</name>
    <dbReference type="NCBI Taxonomy" id="392030"/>
    <lineage>
        <taxon>Eukaryota</taxon>
        <taxon>Metazoa</taxon>
        <taxon>Spiralia</taxon>
        <taxon>Gnathifera</taxon>
        <taxon>Rotifera</taxon>
        <taxon>Eurotatoria</taxon>
        <taxon>Bdelloidea</taxon>
        <taxon>Philodinida</taxon>
        <taxon>Philodinidae</taxon>
        <taxon>Rotaria</taxon>
    </lineage>
</organism>
<protein>
    <submittedName>
        <fullName evidence="1">Uncharacterized protein</fullName>
    </submittedName>
</protein>
<dbReference type="AlphaFoldDB" id="A0A819UD62"/>
<dbReference type="EMBL" id="CAJOBG010004224">
    <property type="protein sequence ID" value="CAF4101248.1"/>
    <property type="molecule type" value="Genomic_DNA"/>
</dbReference>
<proteinExistence type="predicted"/>
<gene>
    <name evidence="1" type="ORF">OVN521_LOCUS20898</name>
    <name evidence="2" type="ORF">UXM345_LOCUS25543</name>
</gene>
<dbReference type="Proteomes" id="UP000663842">
    <property type="component" value="Unassembled WGS sequence"/>
</dbReference>
<keyword evidence="3" id="KW-1185">Reference proteome</keyword>
<reference evidence="1" key="1">
    <citation type="submission" date="2021-02" db="EMBL/GenBank/DDBJ databases">
        <authorList>
            <person name="Nowell W R."/>
        </authorList>
    </citation>
    <scope>NUCLEOTIDE SEQUENCE</scope>
</reference>
<evidence type="ECO:0000313" key="1">
    <source>
        <dbReference type="EMBL" id="CAF4101248.1"/>
    </source>
</evidence>